<organism evidence="1 2">
    <name type="scientific">Caproicibacterium argilliputei</name>
    <dbReference type="NCBI Taxonomy" id="3030016"/>
    <lineage>
        <taxon>Bacteria</taxon>
        <taxon>Bacillati</taxon>
        <taxon>Bacillota</taxon>
        <taxon>Clostridia</taxon>
        <taxon>Eubacteriales</taxon>
        <taxon>Oscillospiraceae</taxon>
        <taxon>Caproicibacterium</taxon>
    </lineage>
</organism>
<dbReference type="AlphaFoldDB" id="A0AA97H1W6"/>
<keyword evidence="2" id="KW-1185">Reference proteome</keyword>
<accession>A0AA97H1W6</accession>
<dbReference type="KEGG" id="carl:PXC00_02940"/>
<evidence type="ECO:0000313" key="2">
    <source>
        <dbReference type="Proteomes" id="UP001300604"/>
    </source>
</evidence>
<evidence type="ECO:0000313" key="1">
    <source>
        <dbReference type="EMBL" id="WOC32848.1"/>
    </source>
</evidence>
<sequence>MQVLVIDGQGGGIGRELVAALKGRLPQAQVTAVGTNSAATAAMLKAGADNAATGENAVFVNSRTADVIVGPLSIVVADSMLGEVTAAMAAAVGRSPAKRVLIPVSRCNNYVAGDRGRPLSEYVQDAVALIEAG</sequence>
<proteinExistence type="predicted"/>
<reference evidence="1 2" key="1">
    <citation type="submission" date="2024-06" db="EMBL/GenBank/DDBJ databases">
        <title>Caproicibacterium argilliputei sp. nov, a novel caproic acid producing anaerobic bacterium isolated from pit mud.</title>
        <authorList>
            <person name="Xia S."/>
        </authorList>
    </citation>
    <scope>NUCLEOTIDE SEQUENCE [LARGE SCALE GENOMIC DNA]</scope>
    <source>
        <strain evidence="1 2">ZCY20-5</strain>
    </source>
</reference>
<name>A0AA97H1W6_9FIRM</name>
<reference evidence="2" key="3">
    <citation type="submission" date="2024-06" db="EMBL/GenBank/DDBJ databases">
        <authorList>
            <person name="Zeng C."/>
        </authorList>
    </citation>
    <scope>NUCLEOTIDE SEQUENCE [LARGE SCALE GENOMIC DNA]</scope>
    <source>
        <strain evidence="2">ZCY20-5</strain>
    </source>
</reference>
<reference evidence="2" key="2">
    <citation type="submission" date="2024-06" db="EMBL/GenBank/DDBJ databases">
        <title>Caproicibacterium argilliputei sp. nov, a novel caproic acid producing anaerobic bacterium isolated from pit mud.</title>
        <authorList>
            <person name="Zeng C."/>
        </authorList>
    </citation>
    <scope>NUCLEOTIDE SEQUENCE [LARGE SCALE GENOMIC DNA]</scope>
    <source>
        <strain evidence="2">ZCY20-5</strain>
    </source>
</reference>
<dbReference type="Pfam" id="PF12953">
    <property type="entry name" value="DUF3842"/>
    <property type="match status" value="1"/>
</dbReference>
<dbReference type="RefSeq" id="WP_275845997.1">
    <property type="nucleotide sequence ID" value="NZ_CP135996.1"/>
</dbReference>
<dbReference type="Proteomes" id="UP001300604">
    <property type="component" value="Chromosome"/>
</dbReference>
<gene>
    <name evidence="1" type="ORF">PXC00_02940</name>
</gene>
<protein>
    <submittedName>
        <fullName evidence="1">DUF3842 family protein</fullName>
    </submittedName>
</protein>
<dbReference type="InterPro" id="IPR024208">
    <property type="entry name" value="DUF3842"/>
</dbReference>
<dbReference type="EMBL" id="CP135996">
    <property type="protein sequence ID" value="WOC32848.1"/>
    <property type="molecule type" value="Genomic_DNA"/>
</dbReference>